<comment type="function">
    <text evidence="8">Transfers a GMP moiety from GTP to Mo-molybdopterin (Mo-MPT) cofactor (Moco or molybdenum cofactor) to form Mo-molybdopterin guanine dinucleotide (Mo-MGD) cofactor.</text>
</comment>
<dbReference type="InterPro" id="IPR025877">
    <property type="entry name" value="MobA-like_NTP_Trfase"/>
</dbReference>
<evidence type="ECO:0000256" key="3">
    <source>
        <dbReference type="ARBA" id="ARBA00022723"/>
    </source>
</evidence>
<dbReference type="AlphaFoldDB" id="A0A433XGR5"/>
<keyword evidence="1 8" id="KW-0963">Cytoplasm</keyword>
<keyword evidence="5 8" id="KW-0460">Magnesium</keyword>
<dbReference type="EMBL" id="RZNX01000002">
    <property type="protein sequence ID" value="RUT33339.1"/>
    <property type="molecule type" value="Genomic_DNA"/>
</dbReference>
<feature type="binding site" evidence="8">
    <location>
        <position position="94"/>
    </location>
    <ligand>
        <name>GTP</name>
        <dbReference type="ChEBI" id="CHEBI:37565"/>
    </ligand>
</feature>
<dbReference type="PANTHER" id="PTHR19136">
    <property type="entry name" value="MOLYBDENUM COFACTOR GUANYLYLTRANSFERASE"/>
    <property type="match status" value="1"/>
</dbReference>
<proteinExistence type="inferred from homology"/>
<evidence type="ECO:0000256" key="8">
    <source>
        <dbReference type="HAMAP-Rule" id="MF_00316"/>
    </source>
</evidence>
<evidence type="ECO:0000256" key="5">
    <source>
        <dbReference type="ARBA" id="ARBA00022842"/>
    </source>
</evidence>
<dbReference type="GO" id="GO:0005525">
    <property type="term" value="F:GTP binding"/>
    <property type="evidence" value="ECO:0007669"/>
    <property type="project" value="UniProtKB-UniRule"/>
</dbReference>
<keyword evidence="10" id="KW-0548">Nucleotidyltransferase</keyword>
<dbReference type="PANTHER" id="PTHR19136:SF81">
    <property type="entry name" value="MOLYBDENUM COFACTOR GUANYLYLTRANSFERASE"/>
    <property type="match status" value="1"/>
</dbReference>
<evidence type="ECO:0000256" key="2">
    <source>
        <dbReference type="ARBA" id="ARBA00022679"/>
    </source>
</evidence>
<dbReference type="GO" id="GO:1902758">
    <property type="term" value="P:bis(molybdopterin guanine dinucleotide)molybdenum biosynthetic process"/>
    <property type="evidence" value="ECO:0007669"/>
    <property type="project" value="TreeGrafter"/>
</dbReference>
<keyword evidence="3 8" id="KW-0479">Metal-binding</keyword>
<dbReference type="SUPFAM" id="SSF53448">
    <property type="entry name" value="Nucleotide-diphospho-sugar transferases"/>
    <property type="match status" value="1"/>
</dbReference>
<dbReference type="HAMAP" id="MF_00316">
    <property type="entry name" value="MobA"/>
    <property type="match status" value="1"/>
</dbReference>
<feature type="binding site" evidence="8">
    <location>
        <position position="94"/>
    </location>
    <ligand>
        <name>Mg(2+)</name>
        <dbReference type="ChEBI" id="CHEBI:18420"/>
    </ligand>
</feature>
<keyword evidence="6 8" id="KW-0342">GTP-binding</keyword>
<comment type="similarity">
    <text evidence="8">Belongs to the MobA family.</text>
</comment>
<keyword evidence="7 8" id="KW-0501">Molybdenum cofactor biosynthesis</keyword>
<feature type="domain" description="MobA-like NTP transferase" evidence="9">
    <location>
        <begin position="5"/>
        <end position="162"/>
    </location>
</feature>
<feature type="binding site" evidence="8">
    <location>
        <position position="20"/>
    </location>
    <ligand>
        <name>GTP</name>
        <dbReference type="ChEBI" id="CHEBI:37565"/>
    </ligand>
</feature>
<feature type="binding site" evidence="8">
    <location>
        <position position="65"/>
    </location>
    <ligand>
        <name>GTP</name>
        <dbReference type="ChEBI" id="CHEBI:37565"/>
    </ligand>
</feature>
<comment type="catalytic activity">
    <reaction evidence="8">
        <text>Mo-molybdopterin + GTP + H(+) = Mo-molybdopterin guanine dinucleotide + diphosphate</text>
        <dbReference type="Rhea" id="RHEA:34243"/>
        <dbReference type="ChEBI" id="CHEBI:15378"/>
        <dbReference type="ChEBI" id="CHEBI:33019"/>
        <dbReference type="ChEBI" id="CHEBI:37565"/>
        <dbReference type="ChEBI" id="CHEBI:71302"/>
        <dbReference type="ChEBI" id="CHEBI:71310"/>
        <dbReference type="EC" id="2.7.7.77"/>
    </reaction>
</comment>
<protein>
    <recommendedName>
        <fullName evidence="8">Probable molybdenum cofactor guanylyltransferase</fullName>
        <shortName evidence="8">MoCo guanylyltransferase</shortName>
        <ecNumber evidence="8">2.7.7.77</ecNumber>
    </recommendedName>
    <alternativeName>
        <fullName evidence="8">GTP:molybdopterin guanylyltransferase</fullName>
    </alternativeName>
    <alternativeName>
        <fullName evidence="8">Mo-MPT guanylyltransferase</fullName>
    </alternativeName>
    <alternativeName>
        <fullName evidence="8">Molybdopterin guanylyltransferase</fullName>
    </alternativeName>
    <alternativeName>
        <fullName evidence="8">Molybdopterin-guanine dinucleotide synthase</fullName>
        <shortName evidence="8">MGD synthase</shortName>
    </alternativeName>
</protein>
<reference evidence="10 11" key="1">
    <citation type="submission" date="2018-12" db="EMBL/GenBank/DDBJ databases">
        <authorList>
            <person name="Sun L."/>
            <person name="Chen Z."/>
        </authorList>
    </citation>
    <scope>NUCLEOTIDE SEQUENCE [LARGE SCALE GENOMIC DNA]</scope>
    <source>
        <strain evidence="10 11">3-5-3</strain>
    </source>
</reference>
<comment type="caution">
    <text evidence="8">Lacks conserved residue(s) required for the propagation of feature annotation.</text>
</comment>
<keyword evidence="4 8" id="KW-0547">Nucleotide-binding</keyword>
<comment type="cofactor">
    <cofactor evidence="8">
        <name>Mg(2+)</name>
        <dbReference type="ChEBI" id="CHEBI:18420"/>
    </cofactor>
</comment>
<dbReference type="CDD" id="cd02503">
    <property type="entry name" value="MobA"/>
    <property type="match status" value="1"/>
</dbReference>
<keyword evidence="2 8" id="KW-0808">Transferase</keyword>
<comment type="caution">
    <text evidence="10">The sequence shown here is derived from an EMBL/GenBank/DDBJ whole genome shotgun (WGS) entry which is preliminary data.</text>
</comment>
<dbReference type="InterPro" id="IPR029044">
    <property type="entry name" value="Nucleotide-diphossugar_trans"/>
</dbReference>
<name>A0A433XGR5_9BACL</name>
<accession>A0A433XGR5</accession>
<dbReference type="Pfam" id="PF12804">
    <property type="entry name" value="NTP_transf_3"/>
    <property type="match status" value="1"/>
</dbReference>
<comment type="domain">
    <text evidence="8">The N-terminal domain determines nucleotide recognition and specific binding, while the C-terminal domain determines the specific binding to the target protein.</text>
</comment>
<comment type="subcellular location">
    <subcellularLocation>
        <location evidence="8">Cytoplasm</location>
    </subcellularLocation>
</comment>
<dbReference type="GO" id="GO:0046872">
    <property type="term" value="F:metal ion binding"/>
    <property type="evidence" value="ECO:0007669"/>
    <property type="project" value="UniProtKB-KW"/>
</dbReference>
<evidence type="ECO:0000256" key="1">
    <source>
        <dbReference type="ARBA" id="ARBA00022490"/>
    </source>
</evidence>
<gene>
    <name evidence="8" type="primary">mobA</name>
    <name evidence="10" type="ORF">EJP77_06735</name>
</gene>
<feature type="binding site" evidence="8">
    <location>
        <begin position="8"/>
        <end position="10"/>
    </location>
    <ligand>
        <name>GTP</name>
        <dbReference type="ChEBI" id="CHEBI:37565"/>
    </ligand>
</feature>
<evidence type="ECO:0000256" key="7">
    <source>
        <dbReference type="ARBA" id="ARBA00023150"/>
    </source>
</evidence>
<dbReference type="EC" id="2.7.7.77" evidence="8"/>
<dbReference type="GO" id="GO:0005737">
    <property type="term" value="C:cytoplasm"/>
    <property type="evidence" value="ECO:0007669"/>
    <property type="project" value="UniProtKB-SubCell"/>
</dbReference>
<evidence type="ECO:0000259" key="9">
    <source>
        <dbReference type="Pfam" id="PF12804"/>
    </source>
</evidence>
<evidence type="ECO:0000313" key="10">
    <source>
        <dbReference type="EMBL" id="RUT33339.1"/>
    </source>
</evidence>
<organism evidence="10 11">
    <name type="scientific">Paenibacillus zeisoli</name>
    <dbReference type="NCBI Taxonomy" id="2496267"/>
    <lineage>
        <taxon>Bacteria</taxon>
        <taxon>Bacillati</taxon>
        <taxon>Bacillota</taxon>
        <taxon>Bacilli</taxon>
        <taxon>Bacillales</taxon>
        <taxon>Paenibacillaceae</taxon>
        <taxon>Paenibacillus</taxon>
    </lineage>
</organism>
<keyword evidence="11" id="KW-1185">Reference proteome</keyword>
<evidence type="ECO:0000313" key="11">
    <source>
        <dbReference type="Proteomes" id="UP000272464"/>
    </source>
</evidence>
<dbReference type="GO" id="GO:0061603">
    <property type="term" value="F:molybdenum cofactor guanylyltransferase activity"/>
    <property type="evidence" value="ECO:0007669"/>
    <property type="project" value="UniProtKB-EC"/>
</dbReference>
<dbReference type="Gene3D" id="3.90.550.10">
    <property type="entry name" value="Spore Coat Polysaccharide Biosynthesis Protein SpsA, Chain A"/>
    <property type="match status" value="1"/>
</dbReference>
<evidence type="ECO:0000256" key="6">
    <source>
        <dbReference type="ARBA" id="ARBA00023134"/>
    </source>
</evidence>
<evidence type="ECO:0000256" key="4">
    <source>
        <dbReference type="ARBA" id="ARBA00022741"/>
    </source>
</evidence>
<dbReference type="InterPro" id="IPR013482">
    <property type="entry name" value="Molybde_CF_guanTrfase"/>
</dbReference>
<sequence>MNVTGIVIAGGRSSRMGRNKALLPIGGLPLIERLVREMEQITDRLIIISNDEAPYRYLGKEIIPDLYKQAGPLAGIHAGLSASESSWNLITACDMPFVNKAALHRLRLEAETICAIEQELSSSEPTEAVIPRNLDGVLPLLAVYNRSVLPDLDAALREEQLRLIPWTQTLRAAYIPASELCREAGLTEEMLSYNMNRPGDYEKACRIYEELGSR</sequence>
<dbReference type="Proteomes" id="UP000272464">
    <property type="component" value="Unassembled WGS sequence"/>
</dbReference>
<dbReference type="OrthoDB" id="9788394at2"/>
<dbReference type="RefSeq" id="WP_127198454.1">
    <property type="nucleotide sequence ID" value="NZ_RZNX01000002.1"/>
</dbReference>